<protein>
    <submittedName>
        <fullName evidence="1">Biliverdin-producing heme oxygenase</fullName>
    </submittedName>
</protein>
<comment type="caution">
    <text evidence="1">The sequence shown here is derived from an EMBL/GenBank/DDBJ whole genome shotgun (WGS) entry which is preliminary data.</text>
</comment>
<keyword evidence="2" id="KW-1185">Reference proteome</keyword>
<dbReference type="Pfam" id="PF01126">
    <property type="entry name" value="Heme_oxygenase"/>
    <property type="match status" value="1"/>
</dbReference>
<evidence type="ECO:0000313" key="1">
    <source>
        <dbReference type="EMBL" id="MBW2961753.1"/>
    </source>
</evidence>
<dbReference type="Proteomes" id="UP000719267">
    <property type="component" value="Unassembled WGS sequence"/>
</dbReference>
<gene>
    <name evidence="1" type="ORF">KW502_08075</name>
</gene>
<evidence type="ECO:0000313" key="2">
    <source>
        <dbReference type="Proteomes" id="UP000719267"/>
    </source>
</evidence>
<reference evidence="1 2" key="1">
    <citation type="submission" date="2021-07" db="EMBL/GenBank/DDBJ databases">
        <title>Mesonia aestuariivivens sp. nov., isolated from a tidal flat.</title>
        <authorList>
            <person name="Kim Y.-O."/>
            <person name="Yoon J.-H."/>
        </authorList>
    </citation>
    <scope>NUCLEOTIDE SEQUENCE [LARGE SCALE GENOMIC DNA]</scope>
    <source>
        <strain evidence="1 2">JHPTF-M18</strain>
    </source>
</reference>
<proteinExistence type="predicted"/>
<sequence>MLNKFREATHQLHKDIESENLAELIMQHNITLEEYKKLLLQNYIAYYVTERAIQQQLPTYTSDKSENLAKDLAQLGVKIENSNKFIQQYQLNSPAEAWGAWYVVEGSSLGGMMIAKNIKECDELAAIENHHFFNGKRQSVDGWRQFTKDLKHQEFSKSEENEAIQKAKDTFIFFGNVFKEV</sequence>
<dbReference type="RefSeq" id="WP_219040043.1">
    <property type="nucleotide sequence ID" value="NZ_JAHWDF010000007.1"/>
</dbReference>
<dbReference type="InterPro" id="IPR016053">
    <property type="entry name" value="Haem_Oase-like"/>
</dbReference>
<name>A0ABS6W3Q3_9FLAO</name>
<organism evidence="1 2">
    <name type="scientific">Mesonia aestuariivivens</name>
    <dbReference type="NCBI Taxonomy" id="2796128"/>
    <lineage>
        <taxon>Bacteria</taxon>
        <taxon>Pseudomonadati</taxon>
        <taxon>Bacteroidota</taxon>
        <taxon>Flavobacteriia</taxon>
        <taxon>Flavobacteriales</taxon>
        <taxon>Flavobacteriaceae</taxon>
        <taxon>Mesonia</taxon>
    </lineage>
</organism>
<dbReference type="CDD" id="cd19166">
    <property type="entry name" value="HemeO-bac"/>
    <property type="match status" value="1"/>
</dbReference>
<accession>A0ABS6W3Q3</accession>
<dbReference type="EMBL" id="JAHWDF010000007">
    <property type="protein sequence ID" value="MBW2961753.1"/>
    <property type="molecule type" value="Genomic_DNA"/>
</dbReference>